<reference evidence="3" key="1">
    <citation type="submission" date="2018-12" db="EMBL/GenBank/DDBJ databases">
        <title>Genome sequence of Peanibacillus sp.</title>
        <authorList>
            <person name="Subramani G."/>
            <person name="Srinivasan S."/>
            <person name="Kim M.K."/>
        </authorList>
    </citation>
    <scope>NUCLEOTIDE SEQUENCE [LARGE SCALE GENOMIC DNA]</scope>
    <source>
        <strain evidence="3">18JY67-1</strain>
    </source>
</reference>
<protein>
    <submittedName>
        <fullName evidence="2">WG repeat-containing protein</fullName>
    </submittedName>
</protein>
<feature type="chain" id="PRO_5039366508" evidence="1">
    <location>
        <begin position="18"/>
        <end position="381"/>
    </location>
</feature>
<dbReference type="SUPFAM" id="SSF69360">
    <property type="entry name" value="Cell wall binding repeat"/>
    <property type="match status" value="2"/>
</dbReference>
<dbReference type="Proteomes" id="UP000272528">
    <property type="component" value="Chromosome"/>
</dbReference>
<keyword evidence="1" id="KW-0732">Signal</keyword>
<feature type="signal peptide" evidence="1">
    <location>
        <begin position="1"/>
        <end position="17"/>
    </location>
</feature>
<dbReference type="RefSeq" id="WP_126018104.1">
    <property type="nucleotide sequence ID" value="NZ_CP034437.1"/>
</dbReference>
<evidence type="ECO:0000256" key="1">
    <source>
        <dbReference type="SAM" id="SignalP"/>
    </source>
</evidence>
<dbReference type="KEGG" id="palb:EJC50_24075"/>
<evidence type="ECO:0000313" key="2">
    <source>
        <dbReference type="EMBL" id="AZN42416.1"/>
    </source>
</evidence>
<dbReference type="PANTHER" id="PTHR37841:SF1">
    <property type="entry name" value="DUF3298 DOMAIN-CONTAINING PROTEIN"/>
    <property type="match status" value="1"/>
</dbReference>
<accession>A0A3S9A9Y6</accession>
<dbReference type="Pfam" id="PF14903">
    <property type="entry name" value="WG_beta_rep"/>
    <property type="match status" value="4"/>
</dbReference>
<dbReference type="EMBL" id="CP034437">
    <property type="protein sequence ID" value="AZN42416.1"/>
    <property type="molecule type" value="Genomic_DNA"/>
</dbReference>
<name>A0A3S9A9Y6_9BACL</name>
<dbReference type="PANTHER" id="PTHR37841">
    <property type="entry name" value="GLR2918 PROTEIN"/>
    <property type="match status" value="1"/>
</dbReference>
<dbReference type="InterPro" id="IPR032774">
    <property type="entry name" value="WG_beta_rep"/>
</dbReference>
<keyword evidence="3" id="KW-1185">Reference proteome</keyword>
<dbReference type="OrthoDB" id="210273at2"/>
<sequence length="381" mass="41792">MLFILSIMAVISAGILAANKKADTETILYPVQVGGKWGYINKMGKIAIKPSYAWADDFHEGVAIVETIKTSNGSKDEDMEDRVRYGAIDSSGKMVVKPVYSSITKYTEGVAGAIIADNAADLKYFILNNKGKVLYALPENMQIVSMLFNGSQLPTQSEGMILVQDDLTEKYGYINRYGKVILPYQYNEAANFSNGLALVKNDHNQNEYIDAAGKVKIDASKYITGKSFSEGLAAVAVQDKKSSAAVYGYIDTQGNMKIKPQFARAYAFSEGLAKVCVGESINSFSIGYIDPSGVYRIGPHLKDNYEETLFSEGLAPVDEGKGGYMDKDGRFSIRPIITSGNDNYLRQNKAGEFREGIAKVLLSDGRLGYIDRTGTYIWDPQ</sequence>
<proteinExistence type="predicted"/>
<organism evidence="2 3">
    <name type="scientific">Paenibacillus albus</name>
    <dbReference type="NCBI Taxonomy" id="2495582"/>
    <lineage>
        <taxon>Bacteria</taxon>
        <taxon>Bacillati</taxon>
        <taxon>Bacillota</taxon>
        <taxon>Bacilli</taxon>
        <taxon>Bacillales</taxon>
        <taxon>Paenibacillaceae</taxon>
        <taxon>Paenibacillus</taxon>
    </lineage>
</organism>
<gene>
    <name evidence="2" type="ORF">EJC50_24075</name>
</gene>
<evidence type="ECO:0000313" key="3">
    <source>
        <dbReference type="Proteomes" id="UP000272528"/>
    </source>
</evidence>
<dbReference type="AlphaFoldDB" id="A0A3S9A9Y6"/>